<dbReference type="InterPro" id="IPR036770">
    <property type="entry name" value="Ankyrin_rpt-contain_sf"/>
</dbReference>
<protein>
    <recommendedName>
        <fullName evidence="14">Ion transport domain-containing protein</fullName>
    </recommendedName>
</protein>
<dbReference type="PANTHER" id="PTHR10582">
    <property type="entry name" value="TRANSIENT RECEPTOR POTENTIAL ION CHANNEL PROTEIN"/>
    <property type="match status" value="1"/>
</dbReference>
<dbReference type="GO" id="GO:0005262">
    <property type="term" value="F:calcium channel activity"/>
    <property type="evidence" value="ECO:0007669"/>
    <property type="project" value="UniProtKB-KW"/>
</dbReference>
<reference evidence="12 13" key="1">
    <citation type="submission" date="2024-02" db="EMBL/GenBank/DDBJ databases">
        <title>Chromosome-scale genome assembly of the rough periwinkle Littorina saxatilis.</title>
        <authorList>
            <person name="De Jode A."/>
            <person name="Faria R."/>
            <person name="Formenti G."/>
            <person name="Sims Y."/>
            <person name="Smith T.P."/>
            <person name="Tracey A."/>
            <person name="Wood J.M.D."/>
            <person name="Zagrodzka Z.B."/>
            <person name="Johannesson K."/>
            <person name="Butlin R.K."/>
            <person name="Leder E.H."/>
        </authorList>
    </citation>
    <scope>NUCLEOTIDE SEQUENCE [LARGE SCALE GENOMIC DNA]</scope>
    <source>
        <strain evidence="12">Snail1</strain>
        <tissue evidence="12">Muscle</tissue>
    </source>
</reference>
<accession>A0AAN9BM76</accession>
<keyword evidence="10" id="KW-0040">ANK repeat</keyword>
<feature type="transmembrane region" description="Helical" evidence="11">
    <location>
        <begin position="582"/>
        <end position="608"/>
    </location>
</feature>
<sequence>MEYMPRPPDKLHDLKCAIRSQDNEEAKKLIEKINNPNDLLECAVQDISILMFAAIYSIRPLEIIEEMIKKCPEQVTMQPSHGRLKGQTVLHLLINRGQLEAVESVLILAGKERSDFLIHAKSRGKQFWGTSMMGELPLSVAALTFNEAMVRLLYTWGAEIEEQNSKGDTVFHSLVRYARLYPEKHEKVVGMMDYLNKNLVPGMLPGVANKQAWRIENTKGLTALQLAAKLATSKSSLFDFIFNLKGVYCHFDDSDGMFNTFEFDITEVDTIADWRRRRQKLLERESSFLVNKAWHKPNKNEMSVSTHHEDAALMRFEKGSSVLELVCESNAQDAFPVLENEIVEAVVKEKWKFYLSWFVACLLLHLGLMILVTFHSVHKAESICYKILAENATTEACAAYSSVDQGTRKAKDYFVFLTSMVLVVPALAILAYELMRVYRRPPKLDLNFERNSLYRILLFILALCILGDNVWYWMAGPTNNFFLILALLVGWWFMIFFLRPFKVFSFFTVMMQKVLLGDMARFSLYVIFEFIAFSVALYILYIPAPHGPPEEFANLPETALTMFKLMLGLVDIQVLGKASIPWLATLLFVLFVLLTYALMLNSLIALMVCTCSGVAAQTEQHCKLQRLSVILYMETLFPVLKIIHAPGRPLPAIEPDRIFLQGRHVIVTDLSKENREQTLLEAFELLRSRNQQAFLRTEETEDRGALGPAESWTKTSKAFDAARDDELVHAAEESELFSAARRISVFNFTSSVEPSQKPKRRLSGEDTGSHSVDSCMVLFGASTEADNIGL</sequence>
<dbReference type="SMART" id="SM00248">
    <property type="entry name" value="ANK"/>
    <property type="match status" value="4"/>
</dbReference>
<evidence type="ECO:0000256" key="5">
    <source>
        <dbReference type="ARBA" id="ARBA00022673"/>
    </source>
</evidence>
<dbReference type="PANTHER" id="PTHR10582:SF2">
    <property type="entry name" value="INACTIVE"/>
    <property type="match status" value="1"/>
</dbReference>
<evidence type="ECO:0000256" key="6">
    <source>
        <dbReference type="ARBA" id="ARBA00022737"/>
    </source>
</evidence>
<feature type="transmembrane region" description="Helical" evidence="11">
    <location>
        <begin position="453"/>
        <end position="474"/>
    </location>
</feature>
<dbReference type="AlphaFoldDB" id="A0AAN9BM76"/>
<dbReference type="EMBL" id="JBAMIC010000004">
    <property type="protein sequence ID" value="KAK7108187.1"/>
    <property type="molecule type" value="Genomic_DNA"/>
</dbReference>
<evidence type="ECO:0000256" key="8">
    <source>
        <dbReference type="ARBA" id="ARBA00023065"/>
    </source>
</evidence>
<evidence type="ECO:0000256" key="7">
    <source>
        <dbReference type="ARBA" id="ARBA00022837"/>
    </source>
</evidence>
<keyword evidence="9" id="KW-0407">Ion channel</keyword>
<evidence type="ECO:0000256" key="2">
    <source>
        <dbReference type="ARBA" id="ARBA00022448"/>
    </source>
</evidence>
<keyword evidence="2" id="KW-0813">Transport</keyword>
<evidence type="ECO:0000256" key="1">
    <source>
        <dbReference type="ARBA" id="ARBA00004651"/>
    </source>
</evidence>
<keyword evidence="3" id="KW-1003">Cell membrane</keyword>
<keyword evidence="6" id="KW-0677">Repeat</keyword>
<keyword evidence="11" id="KW-1133">Transmembrane helix</keyword>
<evidence type="ECO:0008006" key="14">
    <source>
        <dbReference type="Google" id="ProtNLM"/>
    </source>
</evidence>
<feature type="repeat" description="ANK" evidence="10">
    <location>
        <begin position="133"/>
        <end position="165"/>
    </location>
</feature>
<evidence type="ECO:0000256" key="4">
    <source>
        <dbReference type="ARBA" id="ARBA00022568"/>
    </source>
</evidence>
<keyword evidence="11" id="KW-0472">Membrane</keyword>
<feature type="transmembrane region" description="Helical" evidence="11">
    <location>
        <begin position="480"/>
        <end position="501"/>
    </location>
</feature>
<feature type="transmembrane region" description="Helical" evidence="11">
    <location>
        <begin position="413"/>
        <end position="432"/>
    </location>
</feature>
<evidence type="ECO:0000256" key="9">
    <source>
        <dbReference type="ARBA" id="ARBA00023303"/>
    </source>
</evidence>
<name>A0AAN9BM76_9CAEN</name>
<proteinExistence type="predicted"/>
<evidence type="ECO:0000256" key="3">
    <source>
        <dbReference type="ARBA" id="ARBA00022475"/>
    </source>
</evidence>
<evidence type="ECO:0000256" key="10">
    <source>
        <dbReference type="PROSITE-ProRule" id="PRU00023"/>
    </source>
</evidence>
<organism evidence="12 13">
    <name type="scientific">Littorina saxatilis</name>
    <dbReference type="NCBI Taxonomy" id="31220"/>
    <lineage>
        <taxon>Eukaryota</taxon>
        <taxon>Metazoa</taxon>
        <taxon>Spiralia</taxon>
        <taxon>Lophotrochozoa</taxon>
        <taxon>Mollusca</taxon>
        <taxon>Gastropoda</taxon>
        <taxon>Caenogastropoda</taxon>
        <taxon>Littorinimorpha</taxon>
        <taxon>Littorinoidea</taxon>
        <taxon>Littorinidae</taxon>
        <taxon>Littorina</taxon>
    </lineage>
</organism>
<dbReference type="Gene3D" id="1.25.40.20">
    <property type="entry name" value="Ankyrin repeat-containing domain"/>
    <property type="match status" value="1"/>
</dbReference>
<comment type="caution">
    <text evidence="12">The sequence shown here is derived from an EMBL/GenBank/DDBJ whole genome shotgun (WGS) entry which is preliminary data.</text>
</comment>
<dbReference type="Proteomes" id="UP001374579">
    <property type="component" value="Unassembled WGS sequence"/>
</dbReference>
<evidence type="ECO:0000256" key="11">
    <source>
        <dbReference type="SAM" id="Phobius"/>
    </source>
</evidence>
<dbReference type="GO" id="GO:0005886">
    <property type="term" value="C:plasma membrane"/>
    <property type="evidence" value="ECO:0007669"/>
    <property type="project" value="UniProtKB-SubCell"/>
</dbReference>
<keyword evidence="7" id="KW-0106">Calcium</keyword>
<dbReference type="GO" id="GO:0098703">
    <property type="term" value="P:calcium ion import across plasma membrane"/>
    <property type="evidence" value="ECO:0007669"/>
    <property type="project" value="TreeGrafter"/>
</dbReference>
<evidence type="ECO:0000313" key="13">
    <source>
        <dbReference type="Proteomes" id="UP001374579"/>
    </source>
</evidence>
<gene>
    <name evidence="12" type="ORF">V1264_015969</name>
</gene>
<evidence type="ECO:0000313" key="12">
    <source>
        <dbReference type="EMBL" id="KAK7108187.1"/>
    </source>
</evidence>
<dbReference type="PROSITE" id="PS50088">
    <property type="entry name" value="ANK_REPEAT"/>
    <property type="match status" value="1"/>
</dbReference>
<keyword evidence="13" id="KW-1185">Reference proteome</keyword>
<dbReference type="InterPro" id="IPR002110">
    <property type="entry name" value="Ankyrin_rpt"/>
</dbReference>
<feature type="transmembrane region" description="Helical" evidence="11">
    <location>
        <begin position="353"/>
        <end position="372"/>
    </location>
</feature>
<keyword evidence="11" id="KW-0812">Transmembrane</keyword>
<dbReference type="InterPro" id="IPR024862">
    <property type="entry name" value="TRPV"/>
</dbReference>
<keyword evidence="4" id="KW-0109">Calcium transport</keyword>
<dbReference type="SUPFAM" id="SSF48403">
    <property type="entry name" value="Ankyrin repeat"/>
    <property type="match status" value="1"/>
</dbReference>
<keyword evidence="8" id="KW-0406">Ion transport</keyword>
<keyword evidence="5" id="KW-0107">Calcium channel</keyword>
<feature type="transmembrane region" description="Helical" evidence="11">
    <location>
        <begin position="522"/>
        <end position="541"/>
    </location>
</feature>
<comment type="subcellular location">
    <subcellularLocation>
        <location evidence="1">Cell membrane</location>
        <topology evidence="1">Multi-pass membrane protein</topology>
    </subcellularLocation>
</comment>